<dbReference type="PROSITE" id="PS51217">
    <property type="entry name" value="UVRD_HELICASE_CTER"/>
    <property type="match status" value="1"/>
</dbReference>
<evidence type="ECO:0000256" key="12">
    <source>
        <dbReference type="ARBA" id="ARBA00034808"/>
    </source>
</evidence>
<feature type="domain" description="UvrD-like helicase ATP-binding" evidence="15">
    <location>
        <begin position="1"/>
        <end position="456"/>
    </location>
</feature>
<dbReference type="GO" id="GO:0033202">
    <property type="term" value="C:DNA helicase complex"/>
    <property type="evidence" value="ECO:0007669"/>
    <property type="project" value="TreeGrafter"/>
</dbReference>
<protein>
    <recommendedName>
        <fullName evidence="12">DNA 3'-5' helicase</fullName>
        <ecNumber evidence="12">5.6.2.4</ecNumber>
    </recommendedName>
</protein>
<dbReference type="InterPro" id="IPR014017">
    <property type="entry name" value="DNA_helicase_UvrD-like_C"/>
</dbReference>
<dbReference type="GO" id="GO:0004527">
    <property type="term" value="F:exonuclease activity"/>
    <property type="evidence" value="ECO:0007669"/>
    <property type="project" value="UniProtKB-KW"/>
</dbReference>
<dbReference type="InterPro" id="IPR014152">
    <property type="entry name" value="AddA"/>
</dbReference>
<dbReference type="SUPFAM" id="SSF52980">
    <property type="entry name" value="Restriction endonuclease-like"/>
    <property type="match status" value="1"/>
</dbReference>
<evidence type="ECO:0000259" key="15">
    <source>
        <dbReference type="PROSITE" id="PS51198"/>
    </source>
</evidence>
<dbReference type="PANTHER" id="PTHR11070">
    <property type="entry name" value="UVRD / RECB / PCRA DNA HELICASE FAMILY MEMBER"/>
    <property type="match status" value="1"/>
</dbReference>
<keyword evidence="7 14" id="KW-0067">ATP-binding</keyword>
<dbReference type="PANTHER" id="PTHR11070:SF48">
    <property type="entry name" value="ATP-DEPENDENT HELICASE_NUCLEASE SUBUNIT A"/>
    <property type="match status" value="1"/>
</dbReference>
<comment type="catalytic activity">
    <reaction evidence="11">
        <text>Couples ATP hydrolysis with the unwinding of duplex DNA by translocating in the 3'-5' direction.</text>
        <dbReference type="EC" id="5.6.2.4"/>
    </reaction>
</comment>
<evidence type="ECO:0000259" key="16">
    <source>
        <dbReference type="PROSITE" id="PS51217"/>
    </source>
</evidence>
<keyword evidence="9" id="KW-0234">DNA repair</keyword>
<dbReference type="Gene3D" id="1.10.486.10">
    <property type="entry name" value="PCRA, domain 4"/>
    <property type="match status" value="1"/>
</dbReference>
<evidence type="ECO:0000256" key="3">
    <source>
        <dbReference type="ARBA" id="ARBA00022763"/>
    </source>
</evidence>
<dbReference type="Pfam" id="PF13361">
    <property type="entry name" value="UvrD_C"/>
    <property type="match status" value="1"/>
</dbReference>
<dbReference type="EMBL" id="AEPW01000079">
    <property type="protein sequence ID" value="EFU76107.1"/>
    <property type="molecule type" value="Genomic_DNA"/>
</dbReference>
<feature type="domain" description="UvrD-like helicase C-terminal" evidence="16">
    <location>
        <begin position="479"/>
        <end position="770"/>
    </location>
</feature>
<dbReference type="InterPro" id="IPR038726">
    <property type="entry name" value="PDDEXK_AddAB-type"/>
</dbReference>
<evidence type="ECO:0000256" key="14">
    <source>
        <dbReference type="PROSITE-ProRule" id="PRU00560"/>
    </source>
</evidence>
<dbReference type="InterPro" id="IPR011335">
    <property type="entry name" value="Restrct_endonuc-II-like"/>
</dbReference>
<dbReference type="GO" id="GO:0003677">
    <property type="term" value="F:DNA binding"/>
    <property type="evidence" value="ECO:0007669"/>
    <property type="project" value="UniProtKB-KW"/>
</dbReference>
<dbReference type="InterPro" id="IPR014016">
    <property type="entry name" value="UvrD-like_ATP-bd"/>
</dbReference>
<keyword evidence="5 14" id="KW-0347">Helicase</keyword>
<dbReference type="GO" id="GO:0005829">
    <property type="term" value="C:cytosol"/>
    <property type="evidence" value="ECO:0007669"/>
    <property type="project" value="TreeGrafter"/>
</dbReference>
<keyword evidence="6" id="KW-0269">Exonuclease</keyword>
<dbReference type="InterPro" id="IPR011604">
    <property type="entry name" value="PDDEXK-like_dom_sf"/>
</dbReference>
<keyword evidence="4 14" id="KW-0378">Hydrolase</keyword>
<evidence type="ECO:0000256" key="1">
    <source>
        <dbReference type="ARBA" id="ARBA00022722"/>
    </source>
</evidence>
<dbReference type="InterPro" id="IPR027417">
    <property type="entry name" value="P-loop_NTPase"/>
</dbReference>
<dbReference type="GO" id="GO:0000725">
    <property type="term" value="P:recombinational repair"/>
    <property type="evidence" value="ECO:0007669"/>
    <property type="project" value="TreeGrafter"/>
</dbReference>
<name>E6LQ39_9FIRM</name>
<accession>E6LQ39</accession>
<dbReference type="Pfam" id="PF12705">
    <property type="entry name" value="PDDEXK_1"/>
    <property type="match status" value="1"/>
</dbReference>
<feature type="binding site" evidence="14">
    <location>
        <begin position="21"/>
        <end position="28"/>
    </location>
    <ligand>
        <name>ATP</name>
        <dbReference type="ChEBI" id="CHEBI:30616"/>
    </ligand>
</feature>
<evidence type="ECO:0000313" key="18">
    <source>
        <dbReference type="Proteomes" id="UP000003434"/>
    </source>
</evidence>
<evidence type="ECO:0000256" key="13">
    <source>
        <dbReference type="ARBA" id="ARBA00048988"/>
    </source>
</evidence>
<evidence type="ECO:0000256" key="10">
    <source>
        <dbReference type="ARBA" id="ARBA00023235"/>
    </source>
</evidence>
<dbReference type="HOGENOM" id="CLU_001114_3_1_9"/>
<comment type="catalytic activity">
    <reaction evidence="13">
        <text>ATP + H2O = ADP + phosphate + H(+)</text>
        <dbReference type="Rhea" id="RHEA:13065"/>
        <dbReference type="ChEBI" id="CHEBI:15377"/>
        <dbReference type="ChEBI" id="CHEBI:15378"/>
        <dbReference type="ChEBI" id="CHEBI:30616"/>
        <dbReference type="ChEBI" id="CHEBI:43474"/>
        <dbReference type="ChEBI" id="CHEBI:456216"/>
        <dbReference type="EC" id="5.6.2.4"/>
    </reaction>
</comment>
<dbReference type="GO" id="GO:0043138">
    <property type="term" value="F:3'-5' DNA helicase activity"/>
    <property type="evidence" value="ECO:0007669"/>
    <property type="project" value="UniProtKB-EC"/>
</dbReference>
<dbReference type="eggNOG" id="COG1074">
    <property type="taxonomic scope" value="Bacteria"/>
</dbReference>
<evidence type="ECO:0000256" key="11">
    <source>
        <dbReference type="ARBA" id="ARBA00034617"/>
    </source>
</evidence>
<dbReference type="Gene3D" id="3.90.320.10">
    <property type="match status" value="1"/>
</dbReference>
<dbReference type="AlphaFoldDB" id="E6LQ39"/>
<keyword evidence="3" id="KW-0227">DNA damage</keyword>
<evidence type="ECO:0000256" key="8">
    <source>
        <dbReference type="ARBA" id="ARBA00023125"/>
    </source>
</evidence>
<dbReference type="Proteomes" id="UP000003434">
    <property type="component" value="Unassembled WGS sequence"/>
</dbReference>
<keyword evidence="10" id="KW-0413">Isomerase</keyword>
<evidence type="ECO:0000256" key="7">
    <source>
        <dbReference type="ARBA" id="ARBA00022840"/>
    </source>
</evidence>
<evidence type="ECO:0000256" key="5">
    <source>
        <dbReference type="ARBA" id="ARBA00022806"/>
    </source>
</evidence>
<dbReference type="GO" id="GO:0005524">
    <property type="term" value="F:ATP binding"/>
    <property type="evidence" value="ECO:0007669"/>
    <property type="project" value="UniProtKB-UniRule"/>
</dbReference>
<keyword evidence="2 14" id="KW-0547">Nucleotide-binding</keyword>
<dbReference type="Pfam" id="PF00580">
    <property type="entry name" value="UvrD-helicase"/>
    <property type="match status" value="1"/>
</dbReference>
<evidence type="ECO:0000313" key="17">
    <source>
        <dbReference type="EMBL" id="EFU76107.1"/>
    </source>
</evidence>
<gene>
    <name evidence="17" type="primary">addA</name>
    <name evidence="17" type="ORF">HMPREF0381_2074</name>
</gene>
<dbReference type="InterPro" id="IPR000212">
    <property type="entry name" value="DNA_helicase_UvrD/REP"/>
</dbReference>
<organism evidence="17 18">
    <name type="scientific">Lachnoanaerobaculum saburreum DSM 3986</name>
    <dbReference type="NCBI Taxonomy" id="887325"/>
    <lineage>
        <taxon>Bacteria</taxon>
        <taxon>Bacillati</taxon>
        <taxon>Bacillota</taxon>
        <taxon>Clostridia</taxon>
        <taxon>Lachnospirales</taxon>
        <taxon>Lachnospiraceae</taxon>
        <taxon>Lachnoanaerobaculum</taxon>
    </lineage>
</organism>
<evidence type="ECO:0000256" key="6">
    <source>
        <dbReference type="ARBA" id="ARBA00022839"/>
    </source>
</evidence>
<keyword evidence="8" id="KW-0238">DNA-binding</keyword>
<reference evidence="17 18" key="1">
    <citation type="submission" date="2010-12" db="EMBL/GenBank/DDBJ databases">
        <authorList>
            <person name="Muzny D."/>
            <person name="Qin X."/>
            <person name="Deng J."/>
            <person name="Jiang H."/>
            <person name="Liu Y."/>
            <person name="Qu J."/>
            <person name="Song X.-Z."/>
            <person name="Zhang L."/>
            <person name="Thornton R."/>
            <person name="Coyle M."/>
            <person name="Francisco L."/>
            <person name="Jackson L."/>
            <person name="Javaid M."/>
            <person name="Korchina V."/>
            <person name="Kovar C."/>
            <person name="Mata R."/>
            <person name="Mathew T."/>
            <person name="Ngo R."/>
            <person name="Nguyen L."/>
            <person name="Nguyen N."/>
            <person name="Okwuonu G."/>
            <person name="Ongeri F."/>
            <person name="Pham C."/>
            <person name="Simmons D."/>
            <person name="Wilczek-Boney K."/>
            <person name="Hale W."/>
            <person name="Jakkamsetti A."/>
            <person name="Pham P."/>
            <person name="Ruth R."/>
            <person name="San Lucas F."/>
            <person name="Warren J."/>
            <person name="Zhang J."/>
            <person name="Zhao Z."/>
            <person name="Zhou C."/>
            <person name="Zhu D."/>
            <person name="Lee S."/>
            <person name="Bess C."/>
            <person name="Blankenburg K."/>
            <person name="Forbes L."/>
            <person name="Fu Q."/>
            <person name="Gubbala S."/>
            <person name="Hirani K."/>
            <person name="Jayaseelan J.C."/>
            <person name="Lara F."/>
            <person name="Munidasa M."/>
            <person name="Palculict T."/>
            <person name="Patil S."/>
            <person name="Pu L.-L."/>
            <person name="Saada N."/>
            <person name="Tang L."/>
            <person name="Weissenberger G."/>
            <person name="Zhu Y."/>
            <person name="Hemphill L."/>
            <person name="Shang Y."/>
            <person name="Youmans B."/>
            <person name="Ayvaz T."/>
            <person name="Ross M."/>
            <person name="Santibanez J."/>
            <person name="Aqrawi P."/>
            <person name="Gross S."/>
            <person name="Joshi V."/>
            <person name="Fowler G."/>
            <person name="Nazareth L."/>
            <person name="Reid J."/>
            <person name="Worley K."/>
            <person name="Petrosino J."/>
            <person name="Highlander S."/>
            <person name="Gibbs R."/>
        </authorList>
    </citation>
    <scope>NUCLEOTIDE SEQUENCE [LARGE SCALE GENOMIC DNA]</scope>
    <source>
        <strain evidence="17 18">DSM 3986</strain>
    </source>
</reference>
<comment type="caution">
    <text evidence="17">The sequence shown here is derived from an EMBL/GenBank/DDBJ whole genome shotgun (WGS) entry which is preliminary data.</text>
</comment>
<dbReference type="PROSITE" id="PS51198">
    <property type="entry name" value="UVRD_HELICASE_ATP_BIND"/>
    <property type="match status" value="1"/>
</dbReference>
<sequence length="1152" mass="131952">MWTEAQQAAIDIKKGSILVSAAAGSGKTAVLVERIIKKITDNENPIDVDTLLVMTFTRAAAASMKEKIYNALLKEMEKHEKDTKEFKRLKEQSVLLASARIMTTDSFCLSIIRENIDKIDIDPAFSVADESEISLLKADTMDELLESEYEAASKDFMELSDAFANSKGDKSISEFIEKLYRFAVSKPWPLEWLDSLNESSDKWQEYIYVQIIKSVDSILQDIDEVIDICNMEDGPANYLDTVLEERLSICNIKKSKDIFELSRKLNLISFGKLKAVRGGNTDLKDRAKAIRDKYKENILKLAKDYDFDKDRVSLEEKSEKAKIRAVVDLTKKYISLFNEKKRDKNLVDFSDIEHLALGILLDENKNSTEVAEAYKKEFSEIYIDEYQDSNYLQEAIVMAIEKNNIFMVGDVKQSIYGFRQASPKLFMKKYKNFKSFEGADNEDAKKVILSKNFRSRKNVLDGANAIFKKIMKEDIGGIEYDEDAALYLGANFEEGKKEYISEVMLTDVGSIEDDTSDIELEARAIAKRIKELKKDLKVDGGRDLKYSDIVILVRSNIGESIAKVLNDENIPAYAENNKGYFKTFEVRKILAILAAIDNPYSDVDLTAFLNSEIVGMTDLELANIVADYRKKQNIEKSKQVRMMDAVIFEENEGGIEESTKKKIRTALYLLDEYRQKSTYMNIQSLLQDIYNNTDFLNITAAMPGGQVRKANLMLLISKARTFGNSGYSGLYNFIRYIAKLKDFDNDFGEASILSENDDIVRIMTIHKSKGLEFPVCFLANTDRSFNKTDLKQGMVIDNDFGLGMQYVDSEHNIKDSSIKQNVIKYKLGTELMGEELRVLYVALTRAMEKMIVSGTCNNIEKSLEINKENPKFLDIRSCNSYLDLILLSFDKIHFDLRKYDYKSLLDDEKLTQKEVRDLHKVFEGSDVQNYDELKSRLDFLYPYSVNVDLKTKFSVSEIKRMSQSEDFELAENKRKEKSDSKLTSNAGERGNAYHKLMQKLHYENIDGFADRLDFVKAEIALLKNVSYRELINPEDIVKFLDTSLGKTFIKYRKNLKRENRFIMGISAREAKMGDSDETVLIQGVIDAYIDTDNGLILADYKTDHVKDEAVLIDRYKTQLGLYKKSLEMSTGKQVRDVFIYSFTLGKEIRMHP</sequence>
<keyword evidence="1" id="KW-0540">Nuclease</keyword>
<dbReference type="NCBIfam" id="TIGR02785">
    <property type="entry name" value="addA_Gpos"/>
    <property type="match status" value="1"/>
</dbReference>
<dbReference type="GO" id="GO:0006302">
    <property type="term" value="P:double-strand break repair"/>
    <property type="evidence" value="ECO:0007669"/>
    <property type="project" value="InterPro"/>
</dbReference>
<dbReference type="Gene3D" id="3.40.50.300">
    <property type="entry name" value="P-loop containing nucleotide triphosphate hydrolases"/>
    <property type="match status" value="4"/>
</dbReference>
<dbReference type="GO" id="GO:0016887">
    <property type="term" value="F:ATP hydrolysis activity"/>
    <property type="evidence" value="ECO:0007669"/>
    <property type="project" value="RHEA"/>
</dbReference>
<evidence type="ECO:0000256" key="9">
    <source>
        <dbReference type="ARBA" id="ARBA00023204"/>
    </source>
</evidence>
<proteinExistence type="predicted"/>
<dbReference type="SUPFAM" id="SSF52540">
    <property type="entry name" value="P-loop containing nucleoside triphosphate hydrolases"/>
    <property type="match status" value="1"/>
</dbReference>
<evidence type="ECO:0000256" key="4">
    <source>
        <dbReference type="ARBA" id="ARBA00022801"/>
    </source>
</evidence>
<dbReference type="EC" id="5.6.2.4" evidence="12"/>
<evidence type="ECO:0000256" key="2">
    <source>
        <dbReference type="ARBA" id="ARBA00022741"/>
    </source>
</evidence>